<dbReference type="EMBL" id="MG023085">
    <property type="protein sequence ID" value="AWW87137.1"/>
    <property type="molecule type" value="Genomic_DNA"/>
</dbReference>
<gene>
    <name evidence="4" type="ORF">C2800_00695</name>
</gene>
<dbReference type="KEGG" id="pmul:DR93_1396"/>
<dbReference type="GO" id="GO:0003676">
    <property type="term" value="F:nucleic acid binding"/>
    <property type="evidence" value="ECO:0007669"/>
    <property type="project" value="InterPro"/>
</dbReference>
<evidence type="ECO:0000313" key="3">
    <source>
        <dbReference type="EMBL" id="AWW87185.1"/>
    </source>
</evidence>
<dbReference type="InterPro" id="IPR001584">
    <property type="entry name" value="Integrase_cat-core"/>
</dbReference>
<reference evidence="4 5" key="2">
    <citation type="journal article" date="2018" name="Front. Microbiol.">
        <title>Genetic and Phylogenetic Characteristics of Pasteurella multocida Isolates From Different Host Species.</title>
        <authorList>
            <person name="Peng Z."/>
            <person name="Liang W."/>
            <person name="Wang F."/>
            <person name="Xu Z."/>
            <person name="Xie Z."/>
            <person name="Lian Z."/>
            <person name="Hua L."/>
            <person name="Zhou R."/>
            <person name="Chen H."/>
            <person name="Wu B."/>
        </authorList>
    </citation>
    <scope>NUCLEOTIDE SEQUENCE [LARGE SCALE GENOMIC DNA]</scope>
    <source>
        <strain evidence="4 5">HNA06</strain>
    </source>
</reference>
<accession>A0A2Z4K4Q6</accession>
<dbReference type="EMBL" id="MG023086">
    <property type="protein sequence ID" value="AWW87185.1"/>
    <property type="molecule type" value="Genomic_DNA"/>
</dbReference>
<dbReference type="SUPFAM" id="SSF53098">
    <property type="entry name" value="Ribonuclease H-like"/>
    <property type="match status" value="1"/>
</dbReference>
<dbReference type="InterPro" id="IPR012337">
    <property type="entry name" value="RNaseH-like_sf"/>
</dbReference>
<dbReference type="RefSeq" id="WP_014668265.1">
    <property type="nucleotide sequence ID" value="NZ_CP008918.1"/>
</dbReference>
<dbReference type="InterPro" id="IPR036397">
    <property type="entry name" value="RNaseH_sf"/>
</dbReference>
<name>A0A2Z4K4Q6_PASMD</name>
<dbReference type="EMBL" id="PPVL01000001">
    <property type="protein sequence ID" value="NNI77958.1"/>
    <property type="molecule type" value="Genomic_DNA"/>
</dbReference>
<protein>
    <submittedName>
        <fullName evidence="2">Transposase</fullName>
    </submittedName>
</protein>
<feature type="domain" description="Integrase catalytic" evidence="1">
    <location>
        <begin position="148"/>
        <end position="349"/>
    </location>
</feature>
<evidence type="ECO:0000259" key="1">
    <source>
        <dbReference type="PROSITE" id="PS50994"/>
    </source>
</evidence>
<dbReference type="Proteomes" id="UP000540079">
    <property type="component" value="Unassembled WGS sequence"/>
</dbReference>
<dbReference type="Gene3D" id="3.30.420.10">
    <property type="entry name" value="Ribonuclease H-like superfamily/Ribonuclease H"/>
    <property type="match status" value="1"/>
</dbReference>
<proteinExistence type="predicted"/>
<dbReference type="Pfam" id="PF00665">
    <property type="entry name" value="rve"/>
    <property type="match status" value="1"/>
</dbReference>
<sequence>MAILPEKLLEISQLAQAAGHGKKGEIYAQACEQLNISYATLMRELKQFSQPKRKQRADKGNVNLSLDEAKIISAYWLACRRGVNNKVMSSLASVLDVLRANNEIKAEYIDESTGEIRLLSESAVSRALRTYNLHPEQLSRPAPVNSMKSLHPNHCWQIDPSLCVLYYLKEQTDGGNGLNIMEEKEFYKNKPANVKKVENQRVWRYVITDHTSGVIYVEYVYGGESAENLCNCFINAMQKRGNNNPFCGVPKMVMLDPGSANTSAMFRHLCDQLGIHLQVNAPGKPRAKGQVEKSNDIVERQFESGLRFMRVTGLDNLNQLAGKWMTYFNSTAVHSRTRKTRYMSWLSITKEQLVLAPSIEICRELMITKLVTRKVTAELTVNFGGAVFDVRNIKEAMVGNTLTIGKNPYRPECIQVQRVDEEGHHYWTVVEPVIFNEHGFKEQAAVIGEEYKPHHKSEFEYNKEEAERIAYGAKTDDEVKAAQKAKTPLFGGRINPYKSIEEHNYVDFMPKQGQQHELTENAKRVELIPLSTIEVAKRLKAKFGSEYSADTLQWLNQRHPNGMTEPELEELLAQPHLPTTAKPLRIVNG</sequence>
<dbReference type="GO" id="GO:0015074">
    <property type="term" value="P:DNA integration"/>
    <property type="evidence" value="ECO:0007669"/>
    <property type="project" value="InterPro"/>
</dbReference>
<evidence type="ECO:0000313" key="5">
    <source>
        <dbReference type="Proteomes" id="UP000540079"/>
    </source>
</evidence>
<dbReference type="PROSITE" id="PS50994">
    <property type="entry name" value="INTEGRASE"/>
    <property type="match status" value="1"/>
</dbReference>
<dbReference type="AlphaFoldDB" id="A0A2Z4K4Q6"/>
<dbReference type="PANTHER" id="PTHR35004:SF7">
    <property type="entry name" value="INTEGRASE PROTEIN"/>
    <property type="match status" value="1"/>
</dbReference>
<evidence type="ECO:0000313" key="2">
    <source>
        <dbReference type="EMBL" id="AWW87137.1"/>
    </source>
</evidence>
<dbReference type="PANTHER" id="PTHR35004">
    <property type="entry name" value="TRANSPOSASE RV3428C-RELATED"/>
    <property type="match status" value="1"/>
</dbReference>
<organism evidence="2">
    <name type="scientific">Pasteurella multocida</name>
    <dbReference type="NCBI Taxonomy" id="747"/>
    <lineage>
        <taxon>Bacteria</taxon>
        <taxon>Pseudomonadati</taxon>
        <taxon>Pseudomonadota</taxon>
        <taxon>Gammaproteobacteria</taxon>
        <taxon>Pasteurellales</taxon>
        <taxon>Pasteurellaceae</taxon>
        <taxon>Pasteurella</taxon>
    </lineage>
</organism>
<reference evidence="2" key="1">
    <citation type="submission" date="2017-09" db="EMBL/GenBank/DDBJ databases">
        <title>Pathogenic variability among Pasteurella multocida A isolates from Brazilian pig farms.</title>
        <authorList>
            <person name="Oliveira J.X."/>
            <person name="Mores M.A.Z."/>
            <person name="Rebellato R."/>
            <person name="Kich J.D."/>
            <person name="Cantao M.E."/>
            <person name="Klein C.S."/>
            <person name="Guedes R.M."/>
            <person name="Coldebella A."/>
            <person name="Barcellos D.E.S.N."/>
            <person name="Mores N."/>
        </authorList>
    </citation>
    <scope>NUCLEOTIDE SEQUENCE</scope>
    <source>
        <strain evidence="2">BRMSA 1199</strain>
        <strain evidence="3">BRMSA 1201</strain>
    </source>
</reference>
<evidence type="ECO:0000313" key="4">
    <source>
        <dbReference type="EMBL" id="NNI77958.1"/>
    </source>
</evidence>